<dbReference type="EMBL" id="CP007035">
    <property type="protein sequence ID" value="AHF17497.1"/>
    <property type="molecule type" value="Genomic_DNA"/>
</dbReference>
<evidence type="ECO:0008006" key="3">
    <source>
        <dbReference type="Google" id="ProtNLM"/>
    </source>
</evidence>
<proteinExistence type="predicted"/>
<organism evidence="1 2">
    <name type="scientific">Niabella soli DSM 19437</name>
    <dbReference type="NCBI Taxonomy" id="929713"/>
    <lineage>
        <taxon>Bacteria</taxon>
        <taxon>Pseudomonadati</taxon>
        <taxon>Bacteroidota</taxon>
        <taxon>Chitinophagia</taxon>
        <taxon>Chitinophagales</taxon>
        <taxon>Chitinophagaceae</taxon>
        <taxon>Niabella</taxon>
    </lineage>
</organism>
<dbReference type="AlphaFoldDB" id="W0F389"/>
<keyword evidence="2" id="KW-1185">Reference proteome</keyword>
<dbReference type="RefSeq" id="WP_008584491.1">
    <property type="nucleotide sequence ID" value="NZ_CP007035.1"/>
</dbReference>
<sequence>MFDEILNAVKSQLADHPDIAANLTPEQADALHNEIANHISSGTATADQSSGGGILDTLKNAIGGGGTLTNAIEGGLIGSLTTKFGLPPAVTGAISAALPGLLQKFANRGEQPQ</sequence>
<protein>
    <recommendedName>
        <fullName evidence="3">DUF937 domain-containing protein</fullName>
    </recommendedName>
</protein>
<reference evidence="1 2" key="1">
    <citation type="submission" date="2013-12" db="EMBL/GenBank/DDBJ databases">
        <authorList>
            <consortium name="DOE Joint Genome Institute"/>
            <person name="Eisen J."/>
            <person name="Huntemann M."/>
            <person name="Han J."/>
            <person name="Chen A."/>
            <person name="Kyrpides N."/>
            <person name="Mavromatis K."/>
            <person name="Markowitz V."/>
            <person name="Palaniappan K."/>
            <person name="Ivanova N."/>
            <person name="Schaumberg A."/>
            <person name="Pati A."/>
            <person name="Liolios K."/>
            <person name="Nordberg H.P."/>
            <person name="Cantor M.N."/>
            <person name="Hua S.X."/>
            <person name="Woyke T."/>
        </authorList>
    </citation>
    <scope>NUCLEOTIDE SEQUENCE [LARGE SCALE GENOMIC DNA]</scope>
    <source>
        <strain evidence="2">DSM 19437</strain>
    </source>
</reference>
<accession>W0F389</accession>
<dbReference type="KEGG" id="nso:NIASO_08825"/>
<dbReference type="Proteomes" id="UP000003586">
    <property type="component" value="Chromosome"/>
</dbReference>
<evidence type="ECO:0000313" key="1">
    <source>
        <dbReference type="EMBL" id="AHF17497.1"/>
    </source>
</evidence>
<name>W0F389_9BACT</name>
<dbReference type="OrthoDB" id="894219at2"/>
<evidence type="ECO:0000313" key="2">
    <source>
        <dbReference type="Proteomes" id="UP000003586"/>
    </source>
</evidence>
<gene>
    <name evidence="1" type="ORF">NIASO_08825</name>
</gene>
<dbReference type="HOGENOM" id="CLU_2130801_0_0_10"/>